<comment type="caution">
    <text evidence="5">The sequence shown here is derived from an EMBL/GenBank/DDBJ whole genome shotgun (WGS) entry which is preliminary data.</text>
</comment>
<organism evidence="5 6">
    <name type="scientific">endosymbiont of Escarpia spicata</name>
    <dbReference type="NCBI Taxonomy" id="2200908"/>
    <lineage>
        <taxon>Bacteria</taxon>
        <taxon>Pseudomonadati</taxon>
        <taxon>Pseudomonadota</taxon>
        <taxon>Gammaproteobacteria</taxon>
        <taxon>sulfur-oxidizing symbionts</taxon>
    </lineage>
</organism>
<dbReference type="AlphaFoldDB" id="A0A370DGL8"/>
<accession>A0A370DGL8</accession>
<dbReference type="PANTHER" id="PTHR42930">
    <property type="entry name" value="PHOSPHATE-SPECIFIC TRANSPORT SYSTEM ACCESSORY PROTEIN PHOU"/>
    <property type="match status" value="1"/>
</dbReference>
<keyword evidence="2" id="KW-0592">Phosphate transport</keyword>
<dbReference type="SUPFAM" id="SSF56112">
    <property type="entry name" value="Protein kinase-like (PK-like)"/>
    <property type="match status" value="1"/>
</dbReference>
<proteinExistence type="inferred from homology"/>
<dbReference type="InterPro" id="IPR002575">
    <property type="entry name" value="Aminoglycoside_PTrfase"/>
</dbReference>
<gene>
    <name evidence="5" type="ORF">DIZ78_13385</name>
</gene>
<keyword evidence="2" id="KW-0813">Transport</keyword>
<keyword evidence="6" id="KW-1185">Reference proteome</keyword>
<dbReference type="SUPFAM" id="SSF109755">
    <property type="entry name" value="PhoU-like"/>
    <property type="match status" value="1"/>
</dbReference>
<name>A0A370DGL8_9GAMM</name>
<comment type="similarity">
    <text evidence="1">Belongs to the PhoU family.</text>
</comment>
<reference evidence="5 6" key="1">
    <citation type="journal article" date="2018" name="ISME J.">
        <title>Endosymbiont genomes yield clues of tubeworm success.</title>
        <authorList>
            <person name="Li Y."/>
            <person name="Liles M.R."/>
            <person name="Halanych K.M."/>
        </authorList>
    </citation>
    <scope>NUCLEOTIDE SEQUENCE [LARGE SCALE GENOMIC DNA]</scope>
    <source>
        <strain evidence="5">A1462</strain>
    </source>
</reference>
<protein>
    <recommendedName>
        <fullName evidence="7">Aminoglycoside phosphotransferase domain-containing protein</fullName>
    </recommendedName>
</protein>
<dbReference type="Pfam" id="PF01895">
    <property type="entry name" value="PhoU"/>
    <property type="match status" value="1"/>
</dbReference>
<dbReference type="PANTHER" id="PTHR42930:SF3">
    <property type="entry name" value="PHOSPHATE-SPECIFIC TRANSPORT SYSTEM ACCESSORY PROTEIN PHOU"/>
    <property type="match status" value="1"/>
</dbReference>
<dbReference type="Proteomes" id="UP000254771">
    <property type="component" value="Unassembled WGS sequence"/>
</dbReference>
<dbReference type="InterPro" id="IPR026022">
    <property type="entry name" value="PhoU_dom"/>
</dbReference>
<dbReference type="Gene3D" id="1.20.58.220">
    <property type="entry name" value="Phosphate transport system protein phou homolog 2, domain 2"/>
    <property type="match status" value="1"/>
</dbReference>
<evidence type="ECO:0000256" key="2">
    <source>
        <dbReference type="ARBA" id="ARBA00022592"/>
    </source>
</evidence>
<dbReference type="InterPro" id="IPR038078">
    <property type="entry name" value="PhoU-like_sf"/>
</dbReference>
<sequence>MRLSKNIRDNLHFLIAEVSSQVGNLHAYIDTSSPPQAQRIVDRSGYAYNLKMRIHNSCLGQIVRHKGNDTQTQTLRAAESIATDLERIAELCRDCIHHMAYVKKKSCLRPTDYALLLDQVIFGLQMVQPAIQNKDTGLALKLGQIEHHLDQDYRKLLKHNTKLLKKKRHTEDLIAALFVAHSIEQMGDALLNISEAIISANLGQPINIDRYYHLMESIGRLEAEKNINSLTIKPVAETRSGSAISGISNPKKKNDGYVAIFKDGKKRKLKEEREGVESWHEIYPGLAPKILSYHKRGQSASLLIEHLAGMTFEHVLLRESQPLLNKTMGRLCATLESVWRETRSKKKISANYMDQLARRLPDVYEIHPEFRQSDSQVCGREIASFESLLKRTRAYEARLKAPFSVYIHGDFNVDNIIYDPLAKRINFIDLHRSRYMDYVQDVSVFMVSNYRLQVLDAPLRRRIMQTVQSFYRFARKYAKKAGDETFELRLALGLARSFATSTRFILDKSLARAMMLRARYLLERVLETDPKQAANFRLPIKELFIA</sequence>
<evidence type="ECO:0000259" key="4">
    <source>
        <dbReference type="Pfam" id="PF01895"/>
    </source>
</evidence>
<dbReference type="InterPro" id="IPR011009">
    <property type="entry name" value="Kinase-like_dom_sf"/>
</dbReference>
<evidence type="ECO:0008006" key="7">
    <source>
        <dbReference type="Google" id="ProtNLM"/>
    </source>
</evidence>
<dbReference type="GO" id="GO:0006817">
    <property type="term" value="P:phosphate ion transport"/>
    <property type="evidence" value="ECO:0007669"/>
    <property type="project" value="UniProtKB-KW"/>
</dbReference>
<dbReference type="GO" id="GO:0030643">
    <property type="term" value="P:intracellular phosphate ion homeostasis"/>
    <property type="evidence" value="ECO:0007669"/>
    <property type="project" value="InterPro"/>
</dbReference>
<dbReference type="GO" id="GO:0045936">
    <property type="term" value="P:negative regulation of phosphate metabolic process"/>
    <property type="evidence" value="ECO:0007669"/>
    <property type="project" value="InterPro"/>
</dbReference>
<evidence type="ECO:0000259" key="3">
    <source>
        <dbReference type="Pfam" id="PF01636"/>
    </source>
</evidence>
<dbReference type="InterPro" id="IPR028366">
    <property type="entry name" value="PhoU"/>
</dbReference>
<feature type="domain" description="Aminoglycoside phosphotransferase" evidence="3">
    <location>
        <begin position="287"/>
        <end position="451"/>
    </location>
</feature>
<feature type="domain" description="PhoU" evidence="4">
    <location>
        <begin position="124"/>
        <end position="197"/>
    </location>
</feature>
<dbReference type="Gene3D" id="3.90.1200.10">
    <property type="match status" value="1"/>
</dbReference>
<evidence type="ECO:0000313" key="6">
    <source>
        <dbReference type="Proteomes" id="UP000254771"/>
    </source>
</evidence>
<evidence type="ECO:0000256" key="1">
    <source>
        <dbReference type="ARBA" id="ARBA00008107"/>
    </source>
</evidence>
<dbReference type="EMBL" id="QFXE01000018">
    <property type="protein sequence ID" value="RDH83514.1"/>
    <property type="molecule type" value="Genomic_DNA"/>
</dbReference>
<dbReference type="Pfam" id="PF01636">
    <property type="entry name" value="APH"/>
    <property type="match status" value="1"/>
</dbReference>
<evidence type="ECO:0000313" key="5">
    <source>
        <dbReference type="EMBL" id="RDH83514.1"/>
    </source>
</evidence>